<gene>
    <name evidence="2" type="ORF">SPSC_06633</name>
</gene>
<name>A0A140KNR4_9BASI</name>
<dbReference type="AlphaFoldDB" id="A0A140KNR4"/>
<accession>A0A140KNR4</accession>
<evidence type="ECO:0000313" key="2">
    <source>
        <dbReference type="EMBL" id="CDU26439.1"/>
    </source>
</evidence>
<keyword evidence="1" id="KW-0732">Signal</keyword>
<sequence length="136" mass="15766">MFLFKKLIQALAVAFPFIWSTQAVRLDNDLLIWEHGMPHQETFEKLKQAIVEASQHDPDPDNQLSDVIHQFFTDMRLAGRMDVSVESMPYPVTGLEWNTWYPFYLRRLEADAKAAHEAALQTHAEAARMEADRRGH</sequence>
<organism evidence="2">
    <name type="scientific">Sporisorium scitamineum</name>
    <dbReference type="NCBI Taxonomy" id="49012"/>
    <lineage>
        <taxon>Eukaryota</taxon>
        <taxon>Fungi</taxon>
        <taxon>Dikarya</taxon>
        <taxon>Basidiomycota</taxon>
        <taxon>Ustilaginomycotina</taxon>
        <taxon>Ustilaginomycetes</taxon>
        <taxon>Ustilaginales</taxon>
        <taxon>Ustilaginaceae</taxon>
        <taxon>Sporisorium</taxon>
    </lineage>
</organism>
<protein>
    <submittedName>
        <fullName evidence="2">Uncharacterized protein</fullName>
    </submittedName>
</protein>
<dbReference type="EMBL" id="LK056694">
    <property type="protein sequence ID" value="CDU26439.1"/>
    <property type="molecule type" value="Genomic_DNA"/>
</dbReference>
<proteinExistence type="predicted"/>
<evidence type="ECO:0000256" key="1">
    <source>
        <dbReference type="SAM" id="SignalP"/>
    </source>
</evidence>
<feature type="signal peptide" evidence="1">
    <location>
        <begin position="1"/>
        <end position="23"/>
    </location>
</feature>
<feature type="chain" id="PRO_5007303216" evidence="1">
    <location>
        <begin position="24"/>
        <end position="136"/>
    </location>
</feature>
<dbReference type="OrthoDB" id="10486548at2759"/>
<reference evidence="2" key="1">
    <citation type="submission" date="2014-06" db="EMBL/GenBank/DDBJ databases">
        <authorList>
            <person name="Ju J."/>
            <person name="Zhang J."/>
        </authorList>
    </citation>
    <scope>NUCLEOTIDE SEQUENCE</scope>
    <source>
        <strain evidence="2">SscI8</strain>
    </source>
</reference>